<feature type="domain" description="AMP-dependent synthetase/ligase" evidence="7">
    <location>
        <begin position="39"/>
        <end position="430"/>
    </location>
</feature>
<keyword evidence="3" id="KW-0276">Fatty acid metabolism</keyword>
<comment type="catalytic activity">
    <reaction evidence="5">
        <text>a long-chain fatty acid + ATP + CoA = a long-chain fatty acyl-CoA + AMP + diphosphate</text>
        <dbReference type="Rhea" id="RHEA:15421"/>
        <dbReference type="ChEBI" id="CHEBI:30616"/>
        <dbReference type="ChEBI" id="CHEBI:33019"/>
        <dbReference type="ChEBI" id="CHEBI:57287"/>
        <dbReference type="ChEBI" id="CHEBI:57560"/>
        <dbReference type="ChEBI" id="CHEBI:83139"/>
        <dbReference type="ChEBI" id="CHEBI:456215"/>
        <dbReference type="EC" id="6.2.1.3"/>
    </reaction>
    <physiologicalReaction direction="left-to-right" evidence="5">
        <dbReference type="Rhea" id="RHEA:15422"/>
    </physiologicalReaction>
</comment>
<keyword evidence="9" id="KW-1185">Reference proteome</keyword>
<evidence type="ECO:0000259" key="7">
    <source>
        <dbReference type="Pfam" id="PF00501"/>
    </source>
</evidence>
<dbReference type="EMBL" id="JAATJL010000001">
    <property type="protein sequence ID" value="NJC21760.1"/>
    <property type="molecule type" value="Genomic_DNA"/>
</dbReference>
<dbReference type="AlphaFoldDB" id="A0A846RJC4"/>
<dbReference type="InterPro" id="IPR020845">
    <property type="entry name" value="AMP-binding_CS"/>
</dbReference>
<proteinExistence type="inferred from homology"/>
<dbReference type="GO" id="GO:0004467">
    <property type="term" value="F:long-chain fatty acid-CoA ligase activity"/>
    <property type="evidence" value="ECO:0007669"/>
    <property type="project" value="UniProtKB-EC"/>
</dbReference>
<dbReference type="InterPro" id="IPR042099">
    <property type="entry name" value="ANL_N_sf"/>
</dbReference>
<dbReference type="PANTHER" id="PTHR43272:SF32">
    <property type="entry name" value="AMP-DEPENDENT SYNTHETASE_LIGASE DOMAIN-CONTAINING PROTEIN"/>
    <property type="match status" value="1"/>
</dbReference>
<dbReference type="RefSeq" id="WP_167991770.1">
    <property type="nucleotide sequence ID" value="NZ_JAATJL010000001.1"/>
</dbReference>
<evidence type="ECO:0000256" key="2">
    <source>
        <dbReference type="ARBA" id="ARBA00022598"/>
    </source>
</evidence>
<dbReference type="InterPro" id="IPR000873">
    <property type="entry name" value="AMP-dep_synth/lig_dom"/>
</dbReference>
<dbReference type="Gene3D" id="3.40.50.12780">
    <property type="entry name" value="N-terminal domain of ligase-like"/>
    <property type="match status" value="2"/>
</dbReference>
<dbReference type="Pfam" id="PF23562">
    <property type="entry name" value="AMP-binding_C_3"/>
    <property type="match status" value="1"/>
</dbReference>
<dbReference type="Pfam" id="PF00501">
    <property type="entry name" value="AMP-binding"/>
    <property type="match status" value="1"/>
</dbReference>
<keyword evidence="2 8" id="KW-0436">Ligase</keyword>
<organism evidence="8 9">
    <name type="scientific">Arthrobacter pigmenti</name>
    <dbReference type="NCBI Taxonomy" id="271432"/>
    <lineage>
        <taxon>Bacteria</taxon>
        <taxon>Bacillati</taxon>
        <taxon>Actinomycetota</taxon>
        <taxon>Actinomycetes</taxon>
        <taxon>Micrococcales</taxon>
        <taxon>Micrococcaceae</taxon>
        <taxon>Arthrobacter</taxon>
    </lineage>
</organism>
<gene>
    <name evidence="8" type="ORF">BJ994_000836</name>
</gene>
<dbReference type="PROSITE" id="PS00455">
    <property type="entry name" value="AMP_BINDING"/>
    <property type="match status" value="1"/>
</dbReference>
<dbReference type="PANTHER" id="PTHR43272">
    <property type="entry name" value="LONG-CHAIN-FATTY-ACID--COA LIGASE"/>
    <property type="match status" value="1"/>
</dbReference>
<comment type="similarity">
    <text evidence="1">Belongs to the ATP-dependent AMP-binding enzyme family.</text>
</comment>
<accession>A0A846RJC4</accession>
<sequence length="598" mass="64014">MRESSTELLVDLPAESNVTDLLLAEHKRSPRGPLYAVKSNGSWHDVSAESFLDQVRSLARGLIASGVQPGDCVAVMSKTRYEWTLADLAIWFAGAVTVPVYETSSAQQVSWILEDSAAVVVLVENQQKASVVREAAPDKRLVLMNYDDDGDASFASLVSAGEGVSDEALETARSGRTLNDVASLVYTSGTTGMPKGCEITHGNFALFAVNTLEFLPELLREESARTLMFLPLAHVLARAVQLVCLAGGVKLGHTSNATELLEDLAEYRPTFLLVVPRIFEKIYNTAAQKAQTAGKGKLFSAAAATAVSYSKALDDAARGGRGPSLPLRVRHALFDRVLYPKLRAVFGGAVTHTVSGASPLSEHLAHFFRGAGINVLEGYGLTESTAPCTANTVSLTKVGTVGIPMPGTTIRVDDDGEIQVNGVGVFKGYHNNESANREAFTEDGFFRTGDLGALDDDGFLKITGRKKDLLVTASGKNVAPALLEEKLREHPLVAHAVVVGDDRPYIAALITVDPEAVESWAQANGHSSPVSPVALKAELQRAVDSANELVSRAEQIRKFELLDAEFTIDSGHLTPTLKLRKAAVLTDYGNEADRLYAS</sequence>
<name>A0A846RJC4_9MICC</name>
<evidence type="ECO:0000256" key="5">
    <source>
        <dbReference type="ARBA" id="ARBA00024484"/>
    </source>
</evidence>
<evidence type="ECO:0000256" key="4">
    <source>
        <dbReference type="ARBA" id="ARBA00023098"/>
    </source>
</evidence>
<dbReference type="SUPFAM" id="SSF56801">
    <property type="entry name" value="Acetyl-CoA synthetase-like"/>
    <property type="match status" value="1"/>
</dbReference>
<dbReference type="InterPro" id="IPR045851">
    <property type="entry name" value="AMP-bd_C_sf"/>
</dbReference>
<evidence type="ECO:0000256" key="1">
    <source>
        <dbReference type="ARBA" id="ARBA00006432"/>
    </source>
</evidence>
<reference evidence="8 9" key="1">
    <citation type="submission" date="2020-03" db="EMBL/GenBank/DDBJ databases">
        <title>Sequencing the genomes of 1000 actinobacteria strains.</title>
        <authorList>
            <person name="Klenk H.-P."/>
        </authorList>
    </citation>
    <scope>NUCLEOTIDE SEQUENCE [LARGE SCALE GENOMIC DNA]</scope>
    <source>
        <strain evidence="8 9">DSM 16403</strain>
    </source>
</reference>
<protein>
    <recommendedName>
        <fullName evidence="6">Acyl-CoA synthetase</fullName>
    </recommendedName>
</protein>
<dbReference type="Gene3D" id="3.30.300.30">
    <property type="match status" value="1"/>
</dbReference>
<dbReference type="Proteomes" id="UP000547458">
    <property type="component" value="Unassembled WGS sequence"/>
</dbReference>
<evidence type="ECO:0000313" key="8">
    <source>
        <dbReference type="EMBL" id="NJC21760.1"/>
    </source>
</evidence>
<dbReference type="GO" id="GO:0016020">
    <property type="term" value="C:membrane"/>
    <property type="evidence" value="ECO:0007669"/>
    <property type="project" value="TreeGrafter"/>
</dbReference>
<evidence type="ECO:0000256" key="3">
    <source>
        <dbReference type="ARBA" id="ARBA00022832"/>
    </source>
</evidence>
<comment type="caution">
    <text evidence="8">The sequence shown here is derived from an EMBL/GenBank/DDBJ whole genome shotgun (WGS) entry which is preliminary data.</text>
</comment>
<evidence type="ECO:0000256" key="6">
    <source>
        <dbReference type="ARBA" id="ARBA00032875"/>
    </source>
</evidence>
<dbReference type="CDD" id="cd05907">
    <property type="entry name" value="VL_LC_FACS_like"/>
    <property type="match status" value="1"/>
</dbReference>
<evidence type="ECO:0000313" key="9">
    <source>
        <dbReference type="Proteomes" id="UP000547458"/>
    </source>
</evidence>
<keyword evidence="4" id="KW-0443">Lipid metabolism</keyword>